<dbReference type="NCBIfam" id="TIGR01599">
    <property type="entry name" value="PYST-A"/>
    <property type="match status" value="1"/>
</dbReference>
<feature type="signal peptide" evidence="2">
    <location>
        <begin position="1"/>
        <end position="21"/>
    </location>
</feature>
<keyword evidence="2" id="KW-0732">Signal</keyword>
<feature type="chain" id="PRO_5008751434" evidence="2">
    <location>
        <begin position="22"/>
        <end position="498"/>
    </location>
</feature>
<evidence type="ECO:0000256" key="2">
    <source>
        <dbReference type="SAM" id="SignalP"/>
    </source>
</evidence>
<gene>
    <name evidence="3" type="ORF">PCHAJ_000180100</name>
</gene>
<accession>A0A1C6YEH6</accession>
<proteinExistence type="predicted"/>
<feature type="compositionally biased region" description="Polar residues" evidence="1">
    <location>
        <begin position="38"/>
        <end position="55"/>
    </location>
</feature>
<dbReference type="EMBL" id="LT608174">
    <property type="protein sequence ID" value="SCM21666.1"/>
    <property type="molecule type" value="Genomic_DNA"/>
</dbReference>
<feature type="compositionally biased region" description="Polar residues" evidence="1">
    <location>
        <begin position="74"/>
        <end position="90"/>
    </location>
</feature>
<dbReference type="InterPro" id="IPR006486">
    <property type="entry name" value="PYST_A"/>
</dbReference>
<evidence type="ECO:0000313" key="4">
    <source>
        <dbReference type="Proteomes" id="UP000507163"/>
    </source>
</evidence>
<evidence type="ECO:0000313" key="3">
    <source>
        <dbReference type="EMBL" id="SCM21666.1"/>
    </source>
</evidence>
<evidence type="ECO:0000256" key="1">
    <source>
        <dbReference type="SAM" id="MobiDB-lite"/>
    </source>
</evidence>
<sequence length="498" mass="55786">MNKAYIRLFFFVLSMLMYASTQTFANEASLVNDTINKPVQTKTNPANKPVQTKATPANKPVQKKATPANKPVQKKTTPANKPVQKKTTPANKPVQAKAAASNNPAQANKKVKKSGLSRFARKLSSIFLSIFRACACGASKPKKAGQNIQVRGKNIPENTKTENTTAENTATENTTTEIATPENTTPENTTTESTTTESTTAESTTTENTTAENTATENTTAENTATENTTTEIATPENTTIDVYTFDELYENNKHLLCNDPEEVEKVAKLMSESAAILQKKIESTDDFRNDVNHEGARLFRKQDETDTGKMEITIENPDAYDGIKTTLWNPNSPQNTDPSFLMGQVVRVYNPNLMMIQQSYTSGGHSAVKYFHYFAQKIEVSKDKTIMVYFSTNKTDINDSVERNMGILIDIAYSLKPDCDYEEEFKNNYVNLSGYFINKDDTKIDITYLDSIYNDYILAPLYGFKRVRSKKYTQLMNLKGKFSKKNRYIPNSTFLLD</sequence>
<name>A0A1C6YEH6_PLACU</name>
<feature type="compositionally biased region" description="Low complexity" evidence="1">
    <location>
        <begin position="157"/>
        <end position="227"/>
    </location>
</feature>
<protein>
    <submittedName>
        <fullName evidence="3">Fam-a protein</fullName>
    </submittedName>
</protein>
<feature type="compositionally biased region" description="Low complexity" evidence="1">
    <location>
        <begin position="96"/>
        <end position="108"/>
    </location>
</feature>
<feature type="region of interest" description="Disordered" evidence="1">
    <location>
        <begin position="38"/>
        <end position="115"/>
    </location>
</feature>
<feature type="region of interest" description="Disordered" evidence="1">
    <location>
        <begin position="139"/>
        <end position="227"/>
    </location>
</feature>
<dbReference type="Proteomes" id="UP000507163">
    <property type="component" value="Chromosome 8"/>
</dbReference>
<reference evidence="3 4" key="1">
    <citation type="submission" date="2016-08" db="EMBL/GenBank/DDBJ databases">
        <authorList>
            <consortium name="Pathogen Informatics"/>
        </authorList>
    </citation>
    <scope>NUCLEOTIDE SEQUENCE [LARGE SCALE GENOMIC DNA]</scope>
    <source>
        <strain evidence="3 4">AJ</strain>
    </source>
</reference>
<dbReference type="AlphaFoldDB" id="A0A1C6YEH6"/>
<organism evidence="3 4">
    <name type="scientific">Plasmodium chabaudi chabaudi</name>
    <dbReference type="NCBI Taxonomy" id="31271"/>
    <lineage>
        <taxon>Eukaryota</taxon>
        <taxon>Sar</taxon>
        <taxon>Alveolata</taxon>
        <taxon>Apicomplexa</taxon>
        <taxon>Aconoidasida</taxon>
        <taxon>Haemosporida</taxon>
        <taxon>Plasmodiidae</taxon>
        <taxon>Plasmodium</taxon>
        <taxon>Plasmodium (Vinckeia)</taxon>
    </lineage>
</organism>
<dbReference type="SUPFAM" id="SSF55961">
    <property type="entry name" value="Bet v1-like"/>
    <property type="match status" value="1"/>
</dbReference>